<dbReference type="InterPro" id="IPR022048">
    <property type="entry name" value="Envelope_fusion-like"/>
</dbReference>
<dbReference type="OrthoDB" id="6624493at2759"/>
<dbReference type="Pfam" id="PF12259">
    <property type="entry name" value="Baculo_F"/>
    <property type="match status" value="1"/>
</dbReference>
<dbReference type="Proteomes" id="UP000663880">
    <property type="component" value="Unassembled WGS sequence"/>
</dbReference>
<evidence type="ECO:0000313" key="2">
    <source>
        <dbReference type="Proteomes" id="UP000663880"/>
    </source>
</evidence>
<keyword evidence="2" id="KW-1185">Reference proteome</keyword>
<proteinExistence type="predicted"/>
<dbReference type="AlphaFoldDB" id="A0A821XXE2"/>
<organism evidence="1 2">
    <name type="scientific">Pieris macdunnoughi</name>
    <dbReference type="NCBI Taxonomy" id="345717"/>
    <lineage>
        <taxon>Eukaryota</taxon>
        <taxon>Metazoa</taxon>
        <taxon>Ecdysozoa</taxon>
        <taxon>Arthropoda</taxon>
        <taxon>Hexapoda</taxon>
        <taxon>Insecta</taxon>
        <taxon>Pterygota</taxon>
        <taxon>Neoptera</taxon>
        <taxon>Endopterygota</taxon>
        <taxon>Lepidoptera</taxon>
        <taxon>Glossata</taxon>
        <taxon>Ditrysia</taxon>
        <taxon>Papilionoidea</taxon>
        <taxon>Pieridae</taxon>
        <taxon>Pierinae</taxon>
        <taxon>Pieris</taxon>
    </lineage>
</organism>
<accession>A0A821XXE2</accession>
<evidence type="ECO:0000313" key="1">
    <source>
        <dbReference type="EMBL" id="CAF4952232.1"/>
    </source>
</evidence>
<sequence>MLHHRLQISREKALENIKTSKERSKPTMINTRGLYSIKVIAILCNVTLAESENQYVKNIVKGPGIFFDPVSTLKIINDQFHIVIPVEIIPIQNHIMDINKVFNNVQSYCQRSEVIGVSQCHNLLQPLEAILKDLQRDFNAVSHLVSDNYISKRSAWFSGIGTVFKHIFGTLTEDDAKTYEDAIKTLYENDKKISGTLKKTVIASQSAISNINQSLHEMNLNQAKLNGVVKQLASSVSNITDAFNEAANAPLPSAANHANAIHHALAHASGPRTQKLQLRNSKFKSNFVLCIQK</sequence>
<protein>
    <submittedName>
        <fullName evidence="1">Uncharacterized protein</fullName>
    </submittedName>
</protein>
<reference evidence="1" key="1">
    <citation type="submission" date="2021-02" db="EMBL/GenBank/DDBJ databases">
        <authorList>
            <person name="Steward A R."/>
        </authorList>
    </citation>
    <scope>NUCLEOTIDE SEQUENCE</scope>
</reference>
<dbReference type="EMBL" id="CAJOBZ010000074">
    <property type="protein sequence ID" value="CAF4952232.1"/>
    <property type="molecule type" value="Genomic_DNA"/>
</dbReference>
<comment type="caution">
    <text evidence="1">The sequence shown here is derived from an EMBL/GenBank/DDBJ whole genome shotgun (WGS) entry which is preliminary data.</text>
</comment>
<gene>
    <name evidence="1" type="ORF">PMACD_LOCUS15802</name>
</gene>
<name>A0A821XXE2_9NEOP</name>